<dbReference type="SUPFAM" id="SSF55961">
    <property type="entry name" value="Bet v1-like"/>
    <property type="match status" value="1"/>
</dbReference>
<organism evidence="7">
    <name type="scientific">marine metagenome</name>
    <dbReference type="NCBI Taxonomy" id="408172"/>
    <lineage>
        <taxon>unclassified sequences</taxon>
        <taxon>metagenomes</taxon>
        <taxon>ecological metagenomes</taxon>
    </lineage>
</organism>
<dbReference type="InterPro" id="IPR050584">
    <property type="entry name" value="Cholesterol_7-desaturase"/>
</dbReference>
<dbReference type="InterPro" id="IPR036922">
    <property type="entry name" value="Rieske_2Fe-2S_sf"/>
</dbReference>
<reference evidence="7" key="1">
    <citation type="submission" date="2018-05" db="EMBL/GenBank/DDBJ databases">
        <authorList>
            <person name="Lanie J.A."/>
            <person name="Ng W.-L."/>
            <person name="Kazmierczak K.M."/>
            <person name="Andrzejewski T.M."/>
            <person name="Davidsen T.M."/>
            <person name="Wayne K.J."/>
            <person name="Tettelin H."/>
            <person name="Glass J.I."/>
            <person name="Rusch D."/>
            <person name="Podicherti R."/>
            <person name="Tsui H.-C.T."/>
            <person name="Winkler M.E."/>
        </authorList>
    </citation>
    <scope>NUCLEOTIDE SEQUENCE</scope>
</reference>
<dbReference type="AlphaFoldDB" id="A0A382GIT9"/>
<feature type="domain" description="Rieske" evidence="6">
    <location>
        <begin position="8"/>
        <end position="109"/>
    </location>
</feature>
<proteinExistence type="predicted"/>
<keyword evidence="4" id="KW-0408">Iron</keyword>
<evidence type="ECO:0000256" key="1">
    <source>
        <dbReference type="ARBA" id="ARBA00022714"/>
    </source>
</evidence>
<keyword evidence="1" id="KW-0001">2Fe-2S</keyword>
<gene>
    <name evidence="7" type="ORF">METZ01_LOCUS227407</name>
</gene>
<dbReference type="PANTHER" id="PTHR21266">
    <property type="entry name" value="IRON-SULFUR DOMAIN CONTAINING PROTEIN"/>
    <property type="match status" value="1"/>
</dbReference>
<dbReference type="PROSITE" id="PS51296">
    <property type="entry name" value="RIESKE"/>
    <property type="match status" value="1"/>
</dbReference>
<protein>
    <recommendedName>
        <fullName evidence="6">Rieske domain-containing protein</fullName>
    </recommendedName>
</protein>
<evidence type="ECO:0000259" key="6">
    <source>
        <dbReference type="PROSITE" id="PS51296"/>
    </source>
</evidence>
<dbReference type="PANTHER" id="PTHR21266:SF60">
    <property type="entry name" value="3-KETOSTEROID-9-ALPHA-MONOOXYGENASE, OXYGENASE COMPONENT"/>
    <property type="match status" value="1"/>
</dbReference>
<dbReference type="Gene3D" id="3.90.380.10">
    <property type="entry name" value="Naphthalene 1,2-dioxygenase Alpha Subunit, Chain A, domain 1"/>
    <property type="match status" value="1"/>
</dbReference>
<evidence type="ECO:0000313" key="7">
    <source>
        <dbReference type="EMBL" id="SVB74553.1"/>
    </source>
</evidence>
<dbReference type="Pfam" id="PF00355">
    <property type="entry name" value="Rieske"/>
    <property type="match status" value="1"/>
</dbReference>
<evidence type="ECO:0000256" key="2">
    <source>
        <dbReference type="ARBA" id="ARBA00022723"/>
    </source>
</evidence>
<dbReference type="GO" id="GO:0051537">
    <property type="term" value="F:2 iron, 2 sulfur cluster binding"/>
    <property type="evidence" value="ECO:0007669"/>
    <property type="project" value="UniProtKB-KW"/>
</dbReference>
<dbReference type="InterPro" id="IPR044043">
    <property type="entry name" value="VanA_C_cat"/>
</dbReference>
<dbReference type="SUPFAM" id="SSF50022">
    <property type="entry name" value="ISP domain"/>
    <property type="match status" value="1"/>
</dbReference>
<keyword evidence="5" id="KW-0411">Iron-sulfur</keyword>
<keyword evidence="3" id="KW-0560">Oxidoreductase</keyword>
<dbReference type="EMBL" id="UINC01055547">
    <property type="protein sequence ID" value="SVB74553.1"/>
    <property type="molecule type" value="Genomic_DNA"/>
</dbReference>
<dbReference type="GO" id="GO:0016491">
    <property type="term" value="F:oxidoreductase activity"/>
    <property type="evidence" value="ECO:0007669"/>
    <property type="project" value="UniProtKB-KW"/>
</dbReference>
<evidence type="ECO:0000256" key="5">
    <source>
        <dbReference type="ARBA" id="ARBA00023014"/>
    </source>
</evidence>
<accession>A0A382GIT9</accession>
<dbReference type="InterPro" id="IPR017941">
    <property type="entry name" value="Rieske_2Fe-2S"/>
</dbReference>
<dbReference type="Pfam" id="PF19112">
    <property type="entry name" value="VanA_C"/>
    <property type="match status" value="1"/>
</dbReference>
<name>A0A382GIT9_9ZZZZ</name>
<dbReference type="CDD" id="cd08878">
    <property type="entry name" value="RHO_alpha_C_DMO-like"/>
    <property type="match status" value="1"/>
</dbReference>
<dbReference type="GO" id="GO:0046872">
    <property type="term" value="F:metal ion binding"/>
    <property type="evidence" value="ECO:0007669"/>
    <property type="project" value="UniProtKB-KW"/>
</dbReference>
<keyword evidence="2" id="KW-0479">Metal-binding</keyword>
<dbReference type="Gene3D" id="2.102.10.10">
    <property type="entry name" value="Rieske [2Fe-2S] iron-sulphur domain"/>
    <property type="match status" value="1"/>
</dbReference>
<evidence type="ECO:0000256" key="4">
    <source>
        <dbReference type="ARBA" id="ARBA00023004"/>
    </source>
</evidence>
<sequence>MAFVRNAWYVAGWSSEFGNDLSAVKILDENIVIYRTSKGQVIAMEDRCPHRFLPLSMGKLIGDDIQCGYHGITYNCEGLCVRIPGQKKIQKTLNVPTYPVHEQHDIVWIWMGENSLAETSEIFDMPQFSQSGWEVNQGEAIHLNSNYLYVAENLVDPAHVSFVHPTTLGSSASEDVPVEFKTDGDVIVAWRWIRNSPPIGFFKEFPGYKTNVDRWHYYYLHLPSIAVIDFGSIDSKEQIEENQRHLGTQLFALHFLTPVSSNCTIDRWMHLRNVAVGDENASAKIHSMFRVAFAEDKKILEAIQEQTDHQQNQNPVHIAIDKGSIAYRRRIEELIKSETSFNPSA</sequence>
<evidence type="ECO:0000256" key="3">
    <source>
        <dbReference type="ARBA" id="ARBA00023002"/>
    </source>
</evidence>